<evidence type="ECO:0000259" key="11">
    <source>
        <dbReference type="PROSITE" id="PS51843"/>
    </source>
</evidence>
<dbReference type="GO" id="GO:0004879">
    <property type="term" value="F:nuclear receptor activity"/>
    <property type="evidence" value="ECO:0007669"/>
    <property type="project" value="TreeGrafter"/>
</dbReference>
<reference evidence="12" key="1">
    <citation type="submission" date="2020-11" db="EMBL/GenBank/DDBJ databases">
        <authorList>
            <person name="Tran Van P."/>
        </authorList>
    </citation>
    <scope>NUCLEOTIDE SEQUENCE</scope>
</reference>
<dbReference type="GO" id="GO:0000978">
    <property type="term" value="F:RNA polymerase II cis-regulatory region sequence-specific DNA binding"/>
    <property type="evidence" value="ECO:0007669"/>
    <property type="project" value="TreeGrafter"/>
</dbReference>
<proteinExistence type="predicted"/>
<keyword evidence="2" id="KW-0863">Zinc-finger</keyword>
<feature type="domain" description="Nuclear receptor" evidence="10">
    <location>
        <begin position="8"/>
        <end position="82"/>
    </location>
</feature>
<dbReference type="GO" id="GO:0030154">
    <property type="term" value="P:cell differentiation"/>
    <property type="evidence" value="ECO:0007669"/>
    <property type="project" value="TreeGrafter"/>
</dbReference>
<keyword evidence="13" id="KW-1185">Reference proteome</keyword>
<dbReference type="Proteomes" id="UP000759131">
    <property type="component" value="Unassembled WGS sequence"/>
</dbReference>
<dbReference type="GO" id="GO:0008270">
    <property type="term" value="F:zinc ion binding"/>
    <property type="evidence" value="ECO:0007669"/>
    <property type="project" value="UniProtKB-KW"/>
</dbReference>
<dbReference type="GO" id="GO:0045944">
    <property type="term" value="P:positive regulation of transcription by RNA polymerase II"/>
    <property type="evidence" value="ECO:0007669"/>
    <property type="project" value="TreeGrafter"/>
</dbReference>
<feature type="non-terminal residue" evidence="12">
    <location>
        <position position="362"/>
    </location>
</feature>
<dbReference type="Gene3D" id="3.30.50.10">
    <property type="entry name" value="Erythroid Transcription Factor GATA-1, subunit A"/>
    <property type="match status" value="1"/>
</dbReference>
<accession>A0A7R9Q809</accession>
<dbReference type="InterPro" id="IPR001723">
    <property type="entry name" value="Nuclear_hrmn_rcpt"/>
</dbReference>
<keyword evidence="5" id="KW-0238">DNA-binding</keyword>
<dbReference type="EMBL" id="CAJPIZ010017578">
    <property type="protein sequence ID" value="CAG2116162.1"/>
    <property type="molecule type" value="Genomic_DNA"/>
</dbReference>
<organism evidence="12">
    <name type="scientific">Medioppia subpectinata</name>
    <dbReference type="NCBI Taxonomy" id="1979941"/>
    <lineage>
        <taxon>Eukaryota</taxon>
        <taxon>Metazoa</taxon>
        <taxon>Ecdysozoa</taxon>
        <taxon>Arthropoda</taxon>
        <taxon>Chelicerata</taxon>
        <taxon>Arachnida</taxon>
        <taxon>Acari</taxon>
        <taxon>Acariformes</taxon>
        <taxon>Sarcoptiformes</taxon>
        <taxon>Oribatida</taxon>
        <taxon>Brachypylina</taxon>
        <taxon>Oppioidea</taxon>
        <taxon>Oppiidae</taxon>
        <taxon>Medioppia</taxon>
    </lineage>
</organism>
<dbReference type="PRINTS" id="PR00047">
    <property type="entry name" value="STROIDFINGER"/>
</dbReference>
<evidence type="ECO:0000256" key="9">
    <source>
        <dbReference type="SAM" id="MobiDB-lite"/>
    </source>
</evidence>
<evidence type="ECO:0000256" key="5">
    <source>
        <dbReference type="ARBA" id="ARBA00023125"/>
    </source>
</evidence>
<evidence type="ECO:0000256" key="2">
    <source>
        <dbReference type="ARBA" id="ARBA00022771"/>
    </source>
</evidence>
<evidence type="ECO:0000256" key="3">
    <source>
        <dbReference type="ARBA" id="ARBA00022833"/>
    </source>
</evidence>
<dbReference type="PROSITE" id="PS51030">
    <property type="entry name" value="NUCLEAR_REC_DBD_2"/>
    <property type="match status" value="1"/>
</dbReference>
<keyword evidence="8" id="KW-0539">Nucleus</keyword>
<dbReference type="InterPro" id="IPR035500">
    <property type="entry name" value="NHR-like_dom_sf"/>
</dbReference>
<dbReference type="GO" id="GO:0000122">
    <property type="term" value="P:negative regulation of transcription by RNA polymerase II"/>
    <property type="evidence" value="ECO:0007669"/>
    <property type="project" value="TreeGrafter"/>
</dbReference>
<dbReference type="Pfam" id="PF00104">
    <property type="entry name" value="Hormone_recep"/>
    <property type="match status" value="1"/>
</dbReference>
<dbReference type="OrthoDB" id="6247587at2759"/>
<feature type="region of interest" description="Disordered" evidence="9">
    <location>
        <begin position="94"/>
        <end position="127"/>
    </location>
</feature>
<dbReference type="InterPro" id="IPR050234">
    <property type="entry name" value="Nuclear_hormone_rcpt_NR1"/>
</dbReference>
<dbReference type="PROSITE" id="PS51843">
    <property type="entry name" value="NR_LBD"/>
    <property type="match status" value="1"/>
</dbReference>
<keyword evidence="4" id="KW-0805">Transcription regulation</keyword>
<evidence type="ECO:0000256" key="6">
    <source>
        <dbReference type="ARBA" id="ARBA00023163"/>
    </source>
</evidence>
<dbReference type="SUPFAM" id="SSF48508">
    <property type="entry name" value="Nuclear receptor ligand-binding domain"/>
    <property type="match status" value="1"/>
</dbReference>
<keyword evidence="6" id="KW-0804">Transcription</keyword>
<evidence type="ECO:0000313" key="13">
    <source>
        <dbReference type="Proteomes" id="UP000759131"/>
    </source>
</evidence>
<evidence type="ECO:0000256" key="7">
    <source>
        <dbReference type="ARBA" id="ARBA00023170"/>
    </source>
</evidence>
<dbReference type="PROSITE" id="PS00031">
    <property type="entry name" value="NUCLEAR_REC_DBD_1"/>
    <property type="match status" value="1"/>
</dbReference>
<protein>
    <submittedName>
        <fullName evidence="12">Uncharacterized protein</fullName>
    </submittedName>
</protein>
<evidence type="ECO:0000259" key="10">
    <source>
        <dbReference type="PROSITE" id="PS51030"/>
    </source>
</evidence>
<evidence type="ECO:0000256" key="1">
    <source>
        <dbReference type="ARBA" id="ARBA00022723"/>
    </source>
</evidence>
<dbReference type="PANTHER" id="PTHR24082">
    <property type="entry name" value="NUCLEAR HORMONE RECEPTOR"/>
    <property type="match status" value="1"/>
</dbReference>
<dbReference type="EMBL" id="OC872153">
    <property type="protein sequence ID" value="CAD7635732.1"/>
    <property type="molecule type" value="Genomic_DNA"/>
</dbReference>
<dbReference type="SUPFAM" id="SSF57716">
    <property type="entry name" value="Glucocorticoid receptor-like (DNA-binding domain)"/>
    <property type="match status" value="1"/>
</dbReference>
<keyword evidence="3" id="KW-0862">Zinc</keyword>
<sequence>MPQSRREPKICGVCGHKAIGKNFGAVTCEPCKAFFRRNALKNTFECLFEGMCPINEVTRKFCQKCRLTKCFDIGMKREFILNDEERHFRRLKLEAKRRQRKGSGETSATPATPHPSSSSGTASPDETMTSFYSQYSETISDSRDMFAVNTGVDTNNEYSLLSVCTADATPLPSVSPITNTTANLLDTDFFAYDNYGEQLVPIGDDHQLLEIGTIDRNNNNNHSFTAGDDTDISDDVYERVVQFELSIIPIATDSSAESTPFNDSERKVLRELLDAVHNSLIECPKTASVTEIVTLHELRQTMGYIWEREIQMIVAFMKSLQSFQRLCETDRIALLKNSSFEVLYLLSIMRYNPAADCLTLPM</sequence>
<feature type="domain" description="NR LBD" evidence="11">
    <location>
        <begin position="264"/>
        <end position="362"/>
    </location>
</feature>
<evidence type="ECO:0000256" key="4">
    <source>
        <dbReference type="ARBA" id="ARBA00023015"/>
    </source>
</evidence>
<dbReference type="AlphaFoldDB" id="A0A7R9Q809"/>
<keyword evidence="7" id="KW-0675">Receptor</keyword>
<evidence type="ECO:0000256" key="8">
    <source>
        <dbReference type="ARBA" id="ARBA00023242"/>
    </source>
</evidence>
<dbReference type="InterPro" id="IPR001628">
    <property type="entry name" value="Znf_hrmn_rcpt"/>
</dbReference>
<dbReference type="Gene3D" id="1.10.565.10">
    <property type="entry name" value="Retinoid X Receptor"/>
    <property type="match status" value="1"/>
</dbReference>
<gene>
    <name evidence="12" type="ORF">OSB1V03_LOCUS16123</name>
</gene>
<dbReference type="SMART" id="SM00399">
    <property type="entry name" value="ZnF_C4"/>
    <property type="match status" value="1"/>
</dbReference>
<dbReference type="InterPro" id="IPR000536">
    <property type="entry name" value="Nucl_hrmn_rcpt_lig-bd"/>
</dbReference>
<feature type="compositionally biased region" description="Low complexity" evidence="9">
    <location>
        <begin position="106"/>
        <end position="124"/>
    </location>
</feature>
<evidence type="ECO:0000313" key="12">
    <source>
        <dbReference type="EMBL" id="CAD7635732.1"/>
    </source>
</evidence>
<keyword evidence="1" id="KW-0479">Metal-binding</keyword>
<dbReference type="Pfam" id="PF00105">
    <property type="entry name" value="zf-C4"/>
    <property type="match status" value="1"/>
</dbReference>
<dbReference type="PRINTS" id="PR00398">
    <property type="entry name" value="STRDHORMONER"/>
</dbReference>
<dbReference type="InterPro" id="IPR013088">
    <property type="entry name" value="Znf_NHR/GATA"/>
</dbReference>
<name>A0A7R9Q809_9ACAR</name>
<dbReference type="PANTHER" id="PTHR24082:SF283">
    <property type="entry name" value="NUCLEAR HORMONE RECEPTOR HR96"/>
    <property type="match status" value="1"/>
</dbReference>